<dbReference type="EMBL" id="GBXM01047813">
    <property type="protein sequence ID" value="JAH60764.1"/>
    <property type="molecule type" value="Transcribed_RNA"/>
</dbReference>
<dbReference type="AlphaFoldDB" id="A0A0E9U4F3"/>
<proteinExistence type="predicted"/>
<reference evidence="1" key="2">
    <citation type="journal article" date="2015" name="Fish Shellfish Immunol.">
        <title>Early steps in the European eel (Anguilla anguilla)-Vibrio vulnificus interaction in the gills: Role of the RtxA13 toxin.</title>
        <authorList>
            <person name="Callol A."/>
            <person name="Pajuelo D."/>
            <person name="Ebbesson L."/>
            <person name="Teles M."/>
            <person name="MacKenzie S."/>
            <person name="Amaro C."/>
        </authorList>
    </citation>
    <scope>NUCLEOTIDE SEQUENCE</scope>
</reference>
<accession>A0A0E9U4F3</accession>
<sequence length="59" mass="6621">MLQCTCVYACDCECMLVFVCVTVRERVCDYVQEMVVGEDLSVPFGSVGVCIIERSDSRM</sequence>
<protein>
    <submittedName>
        <fullName evidence="1">Uncharacterized protein</fullName>
    </submittedName>
</protein>
<name>A0A0E9U4F3_ANGAN</name>
<evidence type="ECO:0000313" key="1">
    <source>
        <dbReference type="EMBL" id="JAH60764.1"/>
    </source>
</evidence>
<reference evidence="1" key="1">
    <citation type="submission" date="2014-11" db="EMBL/GenBank/DDBJ databases">
        <authorList>
            <person name="Amaro Gonzalez C."/>
        </authorList>
    </citation>
    <scope>NUCLEOTIDE SEQUENCE</scope>
</reference>
<organism evidence="1">
    <name type="scientific">Anguilla anguilla</name>
    <name type="common">European freshwater eel</name>
    <name type="synonym">Muraena anguilla</name>
    <dbReference type="NCBI Taxonomy" id="7936"/>
    <lineage>
        <taxon>Eukaryota</taxon>
        <taxon>Metazoa</taxon>
        <taxon>Chordata</taxon>
        <taxon>Craniata</taxon>
        <taxon>Vertebrata</taxon>
        <taxon>Euteleostomi</taxon>
        <taxon>Actinopterygii</taxon>
        <taxon>Neopterygii</taxon>
        <taxon>Teleostei</taxon>
        <taxon>Anguilliformes</taxon>
        <taxon>Anguillidae</taxon>
        <taxon>Anguilla</taxon>
    </lineage>
</organism>